<evidence type="ECO:0000313" key="4">
    <source>
        <dbReference type="EMBL" id="KAG9193466.1"/>
    </source>
</evidence>
<proteinExistence type="predicted"/>
<gene>
    <name evidence="4" type="ORF">G6011_03501</name>
</gene>
<evidence type="ECO:0000256" key="1">
    <source>
        <dbReference type="ARBA" id="ARBA00004123"/>
    </source>
</evidence>
<name>A0AAD4IEU9_9PLEO</name>
<feature type="region of interest" description="Disordered" evidence="3">
    <location>
        <begin position="50"/>
        <end position="96"/>
    </location>
</feature>
<dbReference type="GO" id="GO:0005634">
    <property type="term" value="C:nucleus"/>
    <property type="evidence" value="ECO:0007669"/>
    <property type="project" value="UniProtKB-SubCell"/>
</dbReference>
<dbReference type="AlphaFoldDB" id="A0AAD4IEU9"/>
<feature type="compositionally biased region" description="Polar residues" evidence="3">
    <location>
        <begin position="356"/>
        <end position="365"/>
    </location>
</feature>
<feature type="region of interest" description="Disordered" evidence="3">
    <location>
        <begin position="15"/>
        <end position="38"/>
    </location>
</feature>
<organism evidence="4 5">
    <name type="scientific">Alternaria panax</name>
    <dbReference type="NCBI Taxonomy" id="48097"/>
    <lineage>
        <taxon>Eukaryota</taxon>
        <taxon>Fungi</taxon>
        <taxon>Dikarya</taxon>
        <taxon>Ascomycota</taxon>
        <taxon>Pezizomycotina</taxon>
        <taxon>Dothideomycetes</taxon>
        <taxon>Pleosporomycetidae</taxon>
        <taxon>Pleosporales</taxon>
        <taxon>Pleosporineae</taxon>
        <taxon>Pleosporaceae</taxon>
        <taxon>Alternaria</taxon>
        <taxon>Alternaria sect. Panax</taxon>
    </lineage>
</organism>
<evidence type="ECO:0000256" key="3">
    <source>
        <dbReference type="SAM" id="MobiDB-lite"/>
    </source>
</evidence>
<protein>
    <submittedName>
        <fullName evidence="4">Uncharacterized protein</fullName>
    </submittedName>
</protein>
<accession>A0AAD4IEU9</accession>
<dbReference type="Proteomes" id="UP001199106">
    <property type="component" value="Unassembled WGS sequence"/>
</dbReference>
<comment type="caution">
    <text evidence="4">The sequence shown here is derived from an EMBL/GenBank/DDBJ whole genome shotgun (WGS) entry which is preliminary data.</text>
</comment>
<dbReference type="GO" id="GO:0006355">
    <property type="term" value="P:regulation of DNA-templated transcription"/>
    <property type="evidence" value="ECO:0007669"/>
    <property type="project" value="InterPro"/>
</dbReference>
<keyword evidence="2" id="KW-0539">Nucleus</keyword>
<evidence type="ECO:0000256" key="2">
    <source>
        <dbReference type="ARBA" id="ARBA00023242"/>
    </source>
</evidence>
<comment type="subcellular location">
    <subcellularLocation>
        <location evidence="1">Nucleus</location>
    </subcellularLocation>
</comment>
<feature type="region of interest" description="Disordered" evidence="3">
    <location>
        <begin position="351"/>
        <end position="497"/>
    </location>
</feature>
<reference evidence="4" key="1">
    <citation type="submission" date="2021-07" db="EMBL/GenBank/DDBJ databases">
        <title>Genome Resource of American Ginseng Black Spot Pathogen Alternaria panax.</title>
        <authorList>
            <person name="Qiu C."/>
            <person name="Wang W."/>
            <person name="Liu Z."/>
        </authorList>
    </citation>
    <scope>NUCLEOTIDE SEQUENCE</scope>
    <source>
        <strain evidence="4">BNCC115425</strain>
    </source>
</reference>
<evidence type="ECO:0000313" key="5">
    <source>
        <dbReference type="Proteomes" id="UP001199106"/>
    </source>
</evidence>
<dbReference type="EMBL" id="JAANER010000002">
    <property type="protein sequence ID" value="KAG9193466.1"/>
    <property type="molecule type" value="Genomic_DNA"/>
</dbReference>
<dbReference type="PROSITE" id="PS00354">
    <property type="entry name" value="HMGI_Y"/>
    <property type="match status" value="1"/>
</dbReference>
<feature type="region of interest" description="Disordered" evidence="3">
    <location>
        <begin position="273"/>
        <end position="312"/>
    </location>
</feature>
<dbReference type="InterPro" id="IPR000637">
    <property type="entry name" value="HMGI/Y_DNA-bd_CS"/>
</dbReference>
<keyword evidence="5" id="KW-1185">Reference proteome</keyword>
<sequence>MPFPEESAFTSVCRRDSMNDYTSPAMSAHGTPGSYHGHTQFESPFLVPNQQMRPQSVGGPSDDAISLPGQHQMRPQFAGSPSSAQGPPRRPRTWTQAGMTTNGASLILNEYPHNQQEPLPFFVDDFGQQYTESQVKEKVRLHHQQQTSARLASMYPQDGQHYGQFQFQHTTLPPSQPPQSAVLAKSFAVSKNGRHFTREEFDKLKLELQVHGRAYFKLLKPEHKQRFPQLQQQEQYLEVRQHVMLQQQRHLQQQRLRPPTPQNYQHHQYQYPQHYQHEQPPQLAPRQQPTPPYASPALSTSNTVPPNMRGRNVPDEGVFDKNGKPWTKEQMHTLIGFQKQQHKERLVNAEVAPDRTQMQVLSPESSGDVPKASQIDGEHPGSVSASHMNKLSSQSAGRKRCFPDSVDAYKDSRSPKATIFSKGYDGQNRRNAAQRVFKPRTTASGAEKENTVGAGAVPVRKVTTTKQQQSQDVTAQKRPRGRPRKSSNTNDAPTAPNLLKSLSKAHAPDIIDLTESEDIWPFSSFPRPETVEAEKVPNKVDISDPTVHQRSLHSPHRGGVSMADLEVGSSIHDNMVDYLSELESHHRITVNSIASTPLSPLFTDNTMDTDHASALGLPTGFDMVPVINKVRCPDYDVCAAYQEPELSPHPSMHTDHAWTRPWEQTPPADLPDDLHMSEELALFEWGMQQQAKNRESAERWGADTYGESTWNYDLDQSGLEGTWNYDLDQGSFEGLA</sequence>
<feature type="compositionally biased region" description="Polar residues" evidence="3">
    <location>
        <begin position="383"/>
        <end position="396"/>
    </location>
</feature>
<feature type="compositionally biased region" description="Polar residues" evidence="3">
    <location>
        <begin position="462"/>
        <end position="474"/>
    </location>
</feature>